<evidence type="ECO:0000313" key="1">
    <source>
        <dbReference type="EMBL" id="AHJ14456.1"/>
    </source>
</evidence>
<organism evidence="1 2">
    <name type="scientific">Sulfurospirillum multivorans (strain DM 12446 / JCM 15788 / NBRC 109480)</name>
    <dbReference type="NCBI Taxonomy" id="1150621"/>
    <lineage>
        <taxon>Bacteria</taxon>
        <taxon>Pseudomonadati</taxon>
        <taxon>Campylobacterota</taxon>
        <taxon>Epsilonproteobacteria</taxon>
        <taxon>Campylobacterales</taxon>
        <taxon>Sulfurospirillaceae</taxon>
        <taxon>Sulfurospirillum</taxon>
    </lineage>
</organism>
<dbReference type="Proteomes" id="UP000019322">
    <property type="component" value="Chromosome"/>
</dbReference>
<evidence type="ECO:0000313" key="2">
    <source>
        <dbReference type="Proteomes" id="UP000019322"/>
    </source>
</evidence>
<dbReference type="RefSeq" id="WP_025346280.1">
    <property type="nucleotide sequence ID" value="NZ_CP007201.1"/>
</dbReference>
<gene>
    <name evidence="1" type="ORF">SMUL_3230</name>
</gene>
<dbReference type="KEGG" id="smul:SMUL_3230"/>
<dbReference type="EMBL" id="CP007201">
    <property type="protein sequence ID" value="AHJ14456.1"/>
    <property type="molecule type" value="Genomic_DNA"/>
</dbReference>
<dbReference type="AlphaFoldDB" id="A0AA86ARI6"/>
<sequence>MIDSLTNVSSLNAFEAKLLTCKSPKLFLVDIKQFKNINLEFGDEGGKFRIVRVFDDATKLCKSQRDGAFSHTR</sequence>
<protein>
    <submittedName>
        <fullName evidence="1">Diguanylate cyclase/phosphodiesterase (GGDEF &amp; EAL domains) with PAS/PAC sensor(S)</fullName>
    </submittedName>
</protein>
<accession>A0AA86ARI6</accession>
<reference evidence="1 2" key="1">
    <citation type="journal article" date="2014" name="Environ. Microbiol.">
        <title>Insights into organohalide respiration and the versatile catabolism of Sulfurospirillum multivorans gained from comparative genomics and physiological studies.</title>
        <authorList>
            <person name="Goris T."/>
            <person name="Schubert T."/>
            <person name="Gadkari J."/>
            <person name="Wubet T."/>
            <person name="Tarkka M."/>
            <person name="Buscot F."/>
            <person name="Adrian L."/>
            <person name="Diekert G."/>
        </authorList>
    </citation>
    <scope>NUCLEOTIDE SEQUENCE [LARGE SCALE GENOMIC DNA]</scope>
    <source>
        <strain evidence="2">DM 12446 / JCM 15788 / NBRC 109480</strain>
    </source>
</reference>
<name>A0AA86ARI6_SULMK</name>
<proteinExistence type="predicted"/>